<protein>
    <submittedName>
        <fullName evidence="5">Inducible metalloproteinase inhibitor protein-like</fullName>
    </submittedName>
</protein>
<dbReference type="OrthoDB" id="6236007at2759"/>
<dbReference type="RefSeq" id="XP_028042571.1">
    <property type="nucleotide sequence ID" value="XM_028186770.1"/>
</dbReference>
<evidence type="ECO:0000259" key="3">
    <source>
        <dbReference type="Pfam" id="PF01826"/>
    </source>
</evidence>
<evidence type="ECO:0000256" key="1">
    <source>
        <dbReference type="ARBA" id="ARBA00022690"/>
    </source>
</evidence>
<evidence type="ECO:0000256" key="2">
    <source>
        <dbReference type="ARBA" id="ARBA00023157"/>
    </source>
</evidence>
<feature type="domain" description="TIL" evidence="3">
    <location>
        <begin position="74"/>
        <end position="129"/>
    </location>
</feature>
<dbReference type="InterPro" id="IPR051368">
    <property type="entry name" value="SerProtInhib-TIL_Domain"/>
</dbReference>
<dbReference type="Proteomes" id="UP000504629">
    <property type="component" value="Unplaced"/>
</dbReference>
<evidence type="ECO:0000313" key="4">
    <source>
        <dbReference type="Proteomes" id="UP000504629"/>
    </source>
</evidence>
<feature type="non-terminal residue" evidence="5">
    <location>
        <position position="1"/>
    </location>
</feature>
<dbReference type="GO" id="GO:0030414">
    <property type="term" value="F:peptidase inhibitor activity"/>
    <property type="evidence" value="ECO:0007669"/>
    <property type="project" value="UniProtKB-KW"/>
</dbReference>
<feature type="domain" description="TIL" evidence="3">
    <location>
        <begin position="133"/>
        <end position="193"/>
    </location>
</feature>
<keyword evidence="4" id="KW-1185">Reference proteome</keyword>
<keyword evidence="1 5" id="KW-0646">Protease inhibitor</keyword>
<dbReference type="InterPro" id="IPR002919">
    <property type="entry name" value="TIL_dom"/>
</dbReference>
<evidence type="ECO:0000313" key="5">
    <source>
        <dbReference type="RefSeq" id="XP_028042571.1"/>
    </source>
</evidence>
<organism evidence="4 5">
    <name type="scientific">Bombyx mandarina</name>
    <name type="common">Wild silk moth</name>
    <name type="synonym">Wild silkworm</name>
    <dbReference type="NCBI Taxonomy" id="7092"/>
    <lineage>
        <taxon>Eukaryota</taxon>
        <taxon>Metazoa</taxon>
        <taxon>Ecdysozoa</taxon>
        <taxon>Arthropoda</taxon>
        <taxon>Hexapoda</taxon>
        <taxon>Insecta</taxon>
        <taxon>Pterygota</taxon>
        <taxon>Neoptera</taxon>
        <taxon>Endopterygota</taxon>
        <taxon>Lepidoptera</taxon>
        <taxon>Glossata</taxon>
        <taxon>Ditrysia</taxon>
        <taxon>Bombycoidea</taxon>
        <taxon>Bombycidae</taxon>
        <taxon>Bombycinae</taxon>
        <taxon>Bombyx</taxon>
    </lineage>
</organism>
<keyword evidence="2" id="KW-1015">Disulfide bond</keyword>
<dbReference type="SUPFAM" id="SSF57567">
    <property type="entry name" value="Serine protease inhibitors"/>
    <property type="match status" value="3"/>
</dbReference>
<accession>A0A6J2KJR7</accession>
<gene>
    <name evidence="5" type="primary">LOC114252266</name>
</gene>
<dbReference type="Pfam" id="PF01826">
    <property type="entry name" value="TIL"/>
    <property type="match status" value="3"/>
</dbReference>
<dbReference type="CDD" id="cd19941">
    <property type="entry name" value="TIL"/>
    <property type="match status" value="3"/>
</dbReference>
<dbReference type="AlphaFoldDB" id="A0A6J2KJR7"/>
<dbReference type="InterPro" id="IPR036084">
    <property type="entry name" value="Ser_inhib-like_sf"/>
</dbReference>
<dbReference type="PANTHER" id="PTHR23259">
    <property type="entry name" value="RIDDLE"/>
    <property type="match status" value="1"/>
</dbReference>
<keyword evidence="5" id="KW-0483">Metalloprotease inhibitor</keyword>
<reference evidence="5" key="1">
    <citation type="submission" date="2025-08" db="UniProtKB">
        <authorList>
            <consortium name="RefSeq"/>
        </authorList>
    </citation>
    <scope>IDENTIFICATION</scope>
    <source>
        <tissue evidence="5">Silk gland</tissue>
    </source>
</reference>
<proteinExistence type="predicted"/>
<dbReference type="KEGG" id="bman:114252266"/>
<name>A0A6J2KJR7_BOMMA</name>
<sequence length="249" mass="26827">PEDCTPTCGKDEVYNDCIQGYCQPKNCSEIGKPVACPRIDPKKCIKGCLCKENYVRADNGTCIPKTDCPSCGGDNNARSGCGVNCNKRCSDIGKEPGACIAICYDNACDCKEGFYLNENTGKCVKPNQCPSICGPDEVYSDCTNGGCNAKNCTQLGRPVPCVKINPKNCKKGCICKEGYLRDENGLCVPEQSCPRAYMLLLIAHSSSSSSVHSRPLLDISLSQITPLSPVFDSPHPPSYIHPTTNRFSS</sequence>
<dbReference type="PANTHER" id="PTHR23259:SF82">
    <property type="entry name" value="SERINE PROTEASE INHIBITOR 1 PROTEIN"/>
    <property type="match status" value="1"/>
</dbReference>
<dbReference type="Gene3D" id="2.10.25.10">
    <property type="entry name" value="Laminin"/>
    <property type="match status" value="3"/>
</dbReference>
<dbReference type="GeneID" id="114252266"/>
<keyword evidence="5" id="KW-0481">Metalloenzyme inhibitor</keyword>
<feature type="domain" description="TIL" evidence="3">
    <location>
        <begin position="8"/>
        <end position="68"/>
    </location>
</feature>